<name>S9WEJ5_9TRYP</name>
<keyword evidence="1 4" id="KW-0472">Membrane</keyword>
<evidence type="ECO:0000256" key="3">
    <source>
        <dbReference type="ARBA" id="ARBA00046271"/>
    </source>
</evidence>
<keyword evidence="4" id="KW-1133">Transmembrane helix</keyword>
<dbReference type="EMBL" id="LR877151">
    <property type="protein sequence ID" value="CAD2216663.1"/>
    <property type="molecule type" value="Genomic_DNA"/>
</dbReference>
<organism evidence="5 6">
    <name type="scientific">Angomonas deanei</name>
    <dbReference type="NCBI Taxonomy" id="59799"/>
    <lineage>
        <taxon>Eukaryota</taxon>
        <taxon>Discoba</taxon>
        <taxon>Euglenozoa</taxon>
        <taxon>Kinetoplastea</taxon>
        <taxon>Metakinetoplastina</taxon>
        <taxon>Trypanosomatida</taxon>
        <taxon>Trypanosomatidae</taxon>
        <taxon>Strigomonadinae</taxon>
        <taxon>Angomonas</taxon>
    </lineage>
</organism>
<accession>S9WEJ5</accession>
<evidence type="ECO:0000313" key="5">
    <source>
        <dbReference type="EMBL" id="CAD2216663.1"/>
    </source>
</evidence>
<sequence>MCDYVADYLSQTGQRDKVMAIVQFLPMALEGPALSAGNPALAKHLKSLSNMADGYRAITRLGLLFDALGKRTLTALAKPSGDVVSDRLNQLSHFFHTFYCIFENTAVYAGHGALPSSLGRLGGCAVTCWFYVLTISIINILYKLLKKGNLTKEEKNKELVTLLKLSLFWVFSQTCLPKGGPALLEDVSGPLAPLHHIIRAIAPKHLELNDSIRGSLGFVASMCDFY</sequence>
<keyword evidence="6" id="KW-1185">Reference proteome</keyword>
<proteinExistence type="predicted"/>
<comment type="subcellular location">
    <subcellularLocation>
        <location evidence="3">Peroxisome membrane</location>
    </subcellularLocation>
</comment>
<dbReference type="PANTHER" id="PTHR42266:SF1">
    <property type="entry name" value="GIM5B PROTEIN"/>
    <property type="match status" value="1"/>
</dbReference>
<dbReference type="PANTHER" id="PTHR42266">
    <property type="entry name" value="GIM5B PROTEIN"/>
    <property type="match status" value="1"/>
</dbReference>
<dbReference type="Proteomes" id="UP000515908">
    <property type="component" value="Chromosome 07"/>
</dbReference>
<dbReference type="InterPro" id="IPR008733">
    <property type="entry name" value="PEX11"/>
</dbReference>
<dbReference type="VEuPathDB" id="TriTrypDB:ADEAN_000412500"/>
<gene>
    <name evidence="5" type="ORF">ADEAN_000412500</name>
</gene>
<dbReference type="Pfam" id="PF05648">
    <property type="entry name" value="PEX11"/>
    <property type="match status" value="1"/>
</dbReference>
<reference evidence="5 6" key="1">
    <citation type="submission" date="2020-08" db="EMBL/GenBank/DDBJ databases">
        <authorList>
            <person name="Newling K."/>
            <person name="Davey J."/>
            <person name="Forrester S."/>
        </authorList>
    </citation>
    <scope>NUCLEOTIDE SEQUENCE [LARGE SCALE GENOMIC DNA]</scope>
    <source>
        <strain evidence="6">Crithidia deanei Carvalho (ATCC PRA-265)</strain>
    </source>
</reference>
<dbReference type="GO" id="GO:0005778">
    <property type="term" value="C:peroxisomal membrane"/>
    <property type="evidence" value="ECO:0007669"/>
    <property type="project" value="UniProtKB-SubCell"/>
</dbReference>
<evidence type="ECO:0000313" key="6">
    <source>
        <dbReference type="Proteomes" id="UP000515908"/>
    </source>
</evidence>
<evidence type="ECO:0000256" key="2">
    <source>
        <dbReference type="ARBA" id="ARBA00023140"/>
    </source>
</evidence>
<dbReference type="AlphaFoldDB" id="S9WEJ5"/>
<keyword evidence="4" id="KW-0812">Transmembrane</keyword>
<evidence type="ECO:0000256" key="1">
    <source>
        <dbReference type="ARBA" id="ARBA00023136"/>
    </source>
</evidence>
<feature type="transmembrane region" description="Helical" evidence="4">
    <location>
        <begin position="129"/>
        <end position="145"/>
    </location>
</feature>
<dbReference type="OrthoDB" id="269398at2759"/>
<evidence type="ECO:0000256" key="4">
    <source>
        <dbReference type="SAM" id="Phobius"/>
    </source>
</evidence>
<keyword evidence="2" id="KW-0576">Peroxisome</keyword>
<protein>
    <submittedName>
        <fullName evidence="5">Peroxisomal biogenesis factor 11 (PEX11), putative</fullName>
    </submittedName>
</protein>
<dbReference type="GO" id="GO:0016559">
    <property type="term" value="P:peroxisome fission"/>
    <property type="evidence" value="ECO:0007669"/>
    <property type="project" value="InterPro"/>
</dbReference>